<sequence length="464" mass="50393">MGKKKKRVESKVWCYYCDREFDDEKILVQHQKAKHFKCHVCHKKLSTAGGMSIHVLQVHKENVNKYVNVFLLHYSPVFCLYSINSDCCCLARGEKQAWHVLTYPHYVDFVNFNVFSVLERVCVLIHSCSMSVLSISIGSVVGFTLVSSSSVVPNAKADRESTDIEIYGMQGIPADVLAAHYGDDDDDVPSKSAKVEIPSSQVGVVPGSLGVGYPPQSTLGMRPFYNPSLPVPPGGWQVPPRPQPWFPQYPAVSVPPPAPLGMVQQPLFPVQNVRPPISSTVPPGLQPPVSIAPPGLPASSPSLPVPQPLFPVVANNNVPTQSSPFSASMLSTSIPLGSAEPKSLIDPHTSNNIMASSYHASGFQGGTPVNSHSYASGPNTAGPSIGPPPVIANKAPAIQPATNEVYLVWDDEAMSMEERRMSLSKYQVHDETSQLHGFIFQMRSIDAEIDRRISGSRLAGRMAF</sequence>
<evidence type="ECO:0000256" key="5">
    <source>
        <dbReference type="ARBA" id="ARBA00023242"/>
    </source>
</evidence>
<protein>
    <recommendedName>
        <fullName evidence="7">BED-type domain-containing protein</fullName>
    </recommendedName>
</protein>
<proteinExistence type="predicted"/>
<dbReference type="Proteomes" id="UP001188597">
    <property type="component" value="Unassembled WGS sequence"/>
</dbReference>
<dbReference type="PROSITE" id="PS00028">
    <property type="entry name" value="ZINC_FINGER_C2H2_1"/>
    <property type="match status" value="2"/>
</dbReference>
<gene>
    <name evidence="8" type="ORF">RJ639_035937</name>
</gene>
<keyword evidence="5" id="KW-0539">Nucleus</keyword>
<organism evidence="8 9">
    <name type="scientific">Escallonia herrerae</name>
    <dbReference type="NCBI Taxonomy" id="1293975"/>
    <lineage>
        <taxon>Eukaryota</taxon>
        <taxon>Viridiplantae</taxon>
        <taxon>Streptophyta</taxon>
        <taxon>Embryophyta</taxon>
        <taxon>Tracheophyta</taxon>
        <taxon>Spermatophyta</taxon>
        <taxon>Magnoliopsida</taxon>
        <taxon>eudicotyledons</taxon>
        <taxon>Gunneridae</taxon>
        <taxon>Pentapetalae</taxon>
        <taxon>asterids</taxon>
        <taxon>campanulids</taxon>
        <taxon>Escalloniales</taxon>
        <taxon>Escalloniaceae</taxon>
        <taxon>Escallonia</taxon>
    </lineage>
</organism>
<evidence type="ECO:0000313" key="8">
    <source>
        <dbReference type="EMBL" id="KAK3032127.1"/>
    </source>
</evidence>
<dbReference type="GO" id="GO:0005634">
    <property type="term" value="C:nucleus"/>
    <property type="evidence" value="ECO:0007669"/>
    <property type="project" value="UniProtKB-SubCell"/>
</dbReference>
<evidence type="ECO:0000256" key="4">
    <source>
        <dbReference type="ARBA" id="ARBA00022833"/>
    </source>
</evidence>
<dbReference type="PANTHER" id="PTHR23215">
    <property type="entry name" value="ZINC FINGER PROTEIN 207"/>
    <property type="match status" value="1"/>
</dbReference>
<dbReference type="AlphaFoldDB" id="A0AA88WQR9"/>
<evidence type="ECO:0000259" key="7">
    <source>
        <dbReference type="PROSITE" id="PS50808"/>
    </source>
</evidence>
<dbReference type="GO" id="GO:0008270">
    <property type="term" value="F:zinc ion binding"/>
    <property type="evidence" value="ECO:0007669"/>
    <property type="project" value="UniProtKB-KW"/>
</dbReference>
<dbReference type="EMBL" id="JAVXUP010000280">
    <property type="protein sequence ID" value="KAK3032127.1"/>
    <property type="molecule type" value="Genomic_DNA"/>
</dbReference>
<dbReference type="CDD" id="cd20908">
    <property type="entry name" value="SUF4-like"/>
    <property type="match status" value="1"/>
</dbReference>
<keyword evidence="9" id="KW-1185">Reference proteome</keyword>
<evidence type="ECO:0000256" key="2">
    <source>
        <dbReference type="ARBA" id="ARBA00022723"/>
    </source>
</evidence>
<dbReference type="InterPro" id="IPR003656">
    <property type="entry name" value="Znf_BED"/>
</dbReference>
<evidence type="ECO:0000256" key="3">
    <source>
        <dbReference type="ARBA" id="ARBA00022771"/>
    </source>
</evidence>
<keyword evidence="4" id="KW-0862">Zinc</keyword>
<dbReference type="GO" id="GO:0003677">
    <property type="term" value="F:DNA binding"/>
    <property type="evidence" value="ECO:0007669"/>
    <property type="project" value="InterPro"/>
</dbReference>
<accession>A0AA88WQR9</accession>
<dbReference type="Gene3D" id="3.30.160.60">
    <property type="entry name" value="Classic Zinc Finger"/>
    <property type="match status" value="1"/>
</dbReference>
<dbReference type="SMART" id="SM00355">
    <property type="entry name" value="ZnF_C2H2"/>
    <property type="match status" value="2"/>
</dbReference>
<evidence type="ECO:0000313" key="9">
    <source>
        <dbReference type="Proteomes" id="UP001188597"/>
    </source>
</evidence>
<dbReference type="InterPro" id="IPR013087">
    <property type="entry name" value="Znf_C2H2_type"/>
</dbReference>
<dbReference type="PANTHER" id="PTHR23215:SF0">
    <property type="entry name" value="BUB3-INTERACTING AND GLEBS MOTIF-CONTAINING PROTEIN ZNF207"/>
    <property type="match status" value="1"/>
</dbReference>
<name>A0AA88WQR9_9ASTE</name>
<evidence type="ECO:0000256" key="6">
    <source>
        <dbReference type="PROSITE-ProRule" id="PRU00027"/>
    </source>
</evidence>
<reference evidence="8" key="1">
    <citation type="submission" date="2022-12" db="EMBL/GenBank/DDBJ databases">
        <title>Draft genome assemblies for two species of Escallonia (Escalloniales).</title>
        <authorList>
            <person name="Chanderbali A."/>
            <person name="Dervinis C."/>
            <person name="Anghel I."/>
            <person name="Soltis D."/>
            <person name="Soltis P."/>
            <person name="Zapata F."/>
        </authorList>
    </citation>
    <scope>NUCLEOTIDE SEQUENCE</scope>
    <source>
        <strain evidence="8">UCBG64.0493</strain>
        <tissue evidence="8">Leaf</tissue>
    </source>
</reference>
<comment type="caution">
    <text evidence="8">The sequence shown here is derived from an EMBL/GenBank/DDBJ whole genome shotgun (WGS) entry which is preliminary data.</text>
</comment>
<keyword evidence="2" id="KW-0479">Metal-binding</keyword>
<dbReference type="GO" id="GO:0006355">
    <property type="term" value="P:regulation of DNA-templated transcription"/>
    <property type="evidence" value="ECO:0007669"/>
    <property type="project" value="TreeGrafter"/>
</dbReference>
<keyword evidence="3 6" id="KW-0863">Zinc-finger</keyword>
<evidence type="ECO:0000256" key="1">
    <source>
        <dbReference type="ARBA" id="ARBA00004123"/>
    </source>
</evidence>
<dbReference type="PROSITE" id="PS50808">
    <property type="entry name" value="ZF_BED"/>
    <property type="match status" value="1"/>
</dbReference>
<feature type="domain" description="BED-type" evidence="7">
    <location>
        <begin position="7"/>
        <end position="66"/>
    </location>
</feature>
<comment type="subcellular location">
    <subcellularLocation>
        <location evidence="1">Nucleus</location>
    </subcellularLocation>
</comment>